<feature type="domain" description="Glycoside hydrolase family 38 N-terminal" evidence="1">
    <location>
        <begin position="6"/>
        <end position="279"/>
    </location>
</feature>
<reference evidence="2 3" key="1">
    <citation type="submission" date="2020-02" db="EMBL/GenBank/DDBJ databases">
        <title>Pseudoroseicyclus tamarix, sp. nov., isolated from offshore sediment of a Tamarix chinensis forest.</title>
        <authorList>
            <person name="Gai Y."/>
        </authorList>
    </citation>
    <scope>NUCLEOTIDE SEQUENCE [LARGE SCALE GENOMIC DNA]</scope>
    <source>
        <strain evidence="2 3">CLL3-39</strain>
    </source>
</reference>
<dbReference type="InterPro" id="IPR011013">
    <property type="entry name" value="Gal_mutarotase_sf_dom"/>
</dbReference>
<dbReference type="SUPFAM" id="SSF74650">
    <property type="entry name" value="Galactose mutarotase-like"/>
    <property type="match status" value="1"/>
</dbReference>
<protein>
    <recommendedName>
        <fullName evidence="1">Glycoside hydrolase family 38 N-terminal domain-containing protein</fullName>
    </recommendedName>
</protein>
<dbReference type="EMBL" id="JAAGAB010000001">
    <property type="protein sequence ID" value="NDU99376.1"/>
    <property type="molecule type" value="Genomic_DNA"/>
</dbReference>
<sequence>MAIRDILLINHTHTDIGYTDYADTLFRHQRRIIDDALDLVEAERDRPDEARFRWTCEVSAITADWFRHASEGQKDRFRGLYADGLVDAAAMPVHWTPLISPANALRSLKHLRLLKDEGLDPKVAMQCDVNGLGWFWTDLLIDLGIEGFLLESNPHRGTHFDSMQRLFDWRSPSGRDLFTYHGWHYSTGTNTFFLGNDDPEDTQANIDRVLARLEERGGYPYDKVIMPVTNKAAPDNGFATRGLSEFVERWNGEGRSPAMRICTVTEAMRTMRQSVAEEGSPLPVHAGDWSDYWVDGVGSTAYETVVARQAERLLPTIDFLTAFTKGGDDSLLDRAADELQWYDEHTWGAYNTHADPDSPFARMQLSWKTHRAHHGFALALEAASTEGRRRAHEVADGAVEGDHILRRVTSKGERHGGNAFDPGPVEEHAYYVANPSAYPRHLYWPVPADHAGSAPQTILDAHSTERFMTGMQTRAEQRPSATHVLTADLPPFSEAVIRPVTAPQTRGFASGDGWIENPRWRLEVDSADGALRSLVDKETGRDCVAPDAPLGRMVYEALPDPSKDRFATFGGDYDWSRMETIRWPEGTDFDRWTAAEVTVESPDVTPMGISLTVHLAWPHGDSARITYRLPVQGEGIEVDAMLFKTPVTAPESVYMLFGAPGASPSIHLDVGDAVIDVAREQIPFSCEAWLGIQRFAAIGTDSAALTIASPDAPLAQPFGIQTGNVGSGRQGEDPVVAFWLTNNHWDTNFPIVQSGGIPFRFRLLPRAALDLAESARFAELETTPPLIVRAYDSAEQAPHQLLQLDGPESVTARVRPAPGGAGLLVTLVNAGAAAEVRLSTPGREIASAKRVAPDGTALPGDSLGGPVLSVEVPPRGAIHLLLE</sequence>
<accession>A0A6B2JL82</accession>
<dbReference type="GO" id="GO:0006013">
    <property type="term" value="P:mannose metabolic process"/>
    <property type="evidence" value="ECO:0007669"/>
    <property type="project" value="InterPro"/>
</dbReference>
<dbReference type="Pfam" id="PF01074">
    <property type="entry name" value="Glyco_hydro_38N"/>
    <property type="match status" value="1"/>
</dbReference>
<dbReference type="Gene3D" id="3.20.110.10">
    <property type="entry name" value="Glycoside hydrolase 38, N terminal domain"/>
    <property type="match status" value="1"/>
</dbReference>
<evidence type="ECO:0000259" key="1">
    <source>
        <dbReference type="Pfam" id="PF01074"/>
    </source>
</evidence>
<keyword evidence="3" id="KW-1185">Reference proteome</keyword>
<dbReference type="AlphaFoldDB" id="A0A6B2JL82"/>
<gene>
    <name evidence="2" type="ORF">GZA08_00115</name>
</gene>
<dbReference type="RefSeq" id="WP_163888810.1">
    <property type="nucleotide sequence ID" value="NZ_JAAFYS010000001.1"/>
</dbReference>
<evidence type="ECO:0000313" key="2">
    <source>
        <dbReference type="EMBL" id="NDU99376.1"/>
    </source>
</evidence>
<dbReference type="CDD" id="cd10791">
    <property type="entry name" value="GH38N_AMII_like_1"/>
    <property type="match status" value="1"/>
</dbReference>
<evidence type="ECO:0000313" key="3">
    <source>
        <dbReference type="Proteomes" id="UP000474757"/>
    </source>
</evidence>
<organism evidence="2 3">
    <name type="scientific">Pseudoroseicyclus tamaricis</name>
    <dbReference type="NCBI Taxonomy" id="2705421"/>
    <lineage>
        <taxon>Bacteria</taxon>
        <taxon>Pseudomonadati</taxon>
        <taxon>Pseudomonadota</taxon>
        <taxon>Alphaproteobacteria</taxon>
        <taxon>Rhodobacterales</taxon>
        <taxon>Paracoccaceae</taxon>
        <taxon>Pseudoroseicyclus</taxon>
    </lineage>
</organism>
<name>A0A6B2JL82_9RHOB</name>
<proteinExistence type="predicted"/>
<dbReference type="GO" id="GO:0030246">
    <property type="term" value="F:carbohydrate binding"/>
    <property type="evidence" value="ECO:0007669"/>
    <property type="project" value="InterPro"/>
</dbReference>
<comment type="caution">
    <text evidence="2">The sequence shown here is derived from an EMBL/GenBank/DDBJ whole genome shotgun (WGS) entry which is preliminary data.</text>
</comment>
<dbReference type="SUPFAM" id="SSF88713">
    <property type="entry name" value="Glycoside hydrolase/deacetylase"/>
    <property type="match status" value="1"/>
</dbReference>
<dbReference type="InterPro" id="IPR027291">
    <property type="entry name" value="Glyco_hydro_38_N_sf"/>
</dbReference>
<dbReference type="Proteomes" id="UP000474757">
    <property type="component" value="Unassembled WGS sequence"/>
</dbReference>
<dbReference type="InterPro" id="IPR000602">
    <property type="entry name" value="Glyco_hydro_38_N"/>
</dbReference>
<dbReference type="GO" id="GO:0004559">
    <property type="term" value="F:alpha-mannosidase activity"/>
    <property type="evidence" value="ECO:0007669"/>
    <property type="project" value="InterPro"/>
</dbReference>
<dbReference type="InterPro" id="IPR011330">
    <property type="entry name" value="Glyco_hydro/deAcase_b/a-brl"/>
</dbReference>